<evidence type="ECO:0000313" key="2">
    <source>
        <dbReference type="EMBL" id="MCX2979669.1"/>
    </source>
</evidence>
<evidence type="ECO:0000313" key="3">
    <source>
        <dbReference type="Proteomes" id="UP001143362"/>
    </source>
</evidence>
<accession>A0ABT3TCF2</accession>
<name>A0ABT3TCF2_9GAMM</name>
<sequence length="164" mass="17768">MQTTAGTVINWTASPQTKSFPTQWSIAMDFSGFNWPEVLLAALSALALGALWYGPLLGKRWQALNQLSDEQISHANMKLIFAAAFVLNLFLALFLSLFIEIAMMMGSGAAAGAAFGVFLGLVFVAPTFGVNYLFARRPLQLYLIDAGYQLLQLALMGAILGAWV</sequence>
<comment type="caution">
    <text evidence="2">The sequence shown here is derived from an EMBL/GenBank/DDBJ whole genome shotgun (WGS) entry which is preliminary data.</text>
</comment>
<feature type="transmembrane region" description="Helical" evidence="1">
    <location>
        <begin position="38"/>
        <end position="58"/>
    </location>
</feature>
<keyword evidence="3" id="KW-1185">Reference proteome</keyword>
<feature type="transmembrane region" description="Helical" evidence="1">
    <location>
        <begin position="141"/>
        <end position="163"/>
    </location>
</feature>
<keyword evidence="1" id="KW-1133">Transmembrane helix</keyword>
<feature type="transmembrane region" description="Helical" evidence="1">
    <location>
        <begin position="79"/>
        <end position="99"/>
    </location>
</feature>
<protein>
    <submittedName>
        <fullName evidence="2">DUF1761 domain-containing protein</fullName>
    </submittedName>
</protein>
<keyword evidence="1" id="KW-0472">Membrane</keyword>
<dbReference type="Pfam" id="PF08570">
    <property type="entry name" value="DUF1761"/>
    <property type="match status" value="1"/>
</dbReference>
<evidence type="ECO:0000256" key="1">
    <source>
        <dbReference type="SAM" id="Phobius"/>
    </source>
</evidence>
<dbReference type="InterPro" id="IPR013879">
    <property type="entry name" value="DUF1761"/>
</dbReference>
<keyword evidence="1" id="KW-0812">Transmembrane</keyword>
<dbReference type="EMBL" id="SHNN01000001">
    <property type="protein sequence ID" value="MCX2979669.1"/>
    <property type="molecule type" value="Genomic_DNA"/>
</dbReference>
<reference evidence="2" key="1">
    <citation type="submission" date="2019-02" db="EMBL/GenBank/DDBJ databases">
        <authorList>
            <person name="Li S.-H."/>
        </authorList>
    </citation>
    <scope>NUCLEOTIDE SEQUENCE</scope>
    <source>
        <strain evidence="2">IMCC14734</strain>
    </source>
</reference>
<organism evidence="2 3">
    <name type="scientific">Candidatus Litorirhabdus singularis</name>
    <dbReference type="NCBI Taxonomy" id="2518993"/>
    <lineage>
        <taxon>Bacteria</taxon>
        <taxon>Pseudomonadati</taxon>
        <taxon>Pseudomonadota</taxon>
        <taxon>Gammaproteobacteria</taxon>
        <taxon>Cellvibrionales</taxon>
        <taxon>Halieaceae</taxon>
        <taxon>Candidatus Litorirhabdus</taxon>
    </lineage>
</organism>
<dbReference type="Proteomes" id="UP001143362">
    <property type="component" value="Unassembled WGS sequence"/>
</dbReference>
<proteinExistence type="predicted"/>
<gene>
    <name evidence="2" type="ORF">EYC98_02200</name>
</gene>
<feature type="transmembrane region" description="Helical" evidence="1">
    <location>
        <begin position="111"/>
        <end position="134"/>
    </location>
</feature>